<gene>
    <name evidence="2" type="ORF">GTQ48_13575</name>
</gene>
<dbReference type="AlphaFoldDB" id="A0A6N9TGV8"/>
<evidence type="ECO:0000313" key="2">
    <source>
        <dbReference type="EMBL" id="NDW16543.1"/>
    </source>
</evidence>
<dbReference type="Gene3D" id="1.25.40.20">
    <property type="entry name" value="Ankyrin repeat-containing domain"/>
    <property type="match status" value="1"/>
</dbReference>
<dbReference type="RefSeq" id="WP_163107149.1">
    <property type="nucleotide sequence ID" value="NZ_JAAAWO010000010.1"/>
</dbReference>
<keyword evidence="3" id="KW-1185">Reference proteome</keyword>
<accession>A0A6N9TGV8</accession>
<dbReference type="SUPFAM" id="SSF48403">
    <property type="entry name" value="Ankyrin repeat"/>
    <property type="match status" value="1"/>
</dbReference>
<evidence type="ECO:0000256" key="1">
    <source>
        <dbReference type="SAM" id="Phobius"/>
    </source>
</evidence>
<organism evidence="2 3">
    <name type="scientific">Alteromonas genovensis</name>
    <dbReference type="NCBI Taxonomy" id="471225"/>
    <lineage>
        <taxon>Bacteria</taxon>
        <taxon>Pseudomonadati</taxon>
        <taxon>Pseudomonadota</taxon>
        <taxon>Gammaproteobacteria</taxon>
        <taxon>Alteromonadales</taxon>
        <taxon>Alteromonadaceae</taxon>
        <taxon>Alteromonas/Salinimonas group</taxon>
        <taxon>Alteromonas</taxon>
    </lineage>
</organism>
<keyword evidence="1" id="KW-0812">Transmembrane</keyword>
<proteinExistence type="predicted"/>
<feature type="transmembrane region" description="Helical" evidence="1">
    <location>
        <begin position="71"/>
        <end position="88"/>
    </location>
</feature>
<keyword evidence="1" id="KW-0472">Membrane</keyword>
<name>A0A6N9TGV8_9ALTE</name>
<keyword evidence="1" id="KW-1133">Transmembrane helix</keyword>
<sequence>MSKASPLKSFSAAFVGMASLAAIIQDVLMPLIKIGFLAGVFCICLSILFSFGPDKSAWGTKIREHYPYWKWGVVIATLLLGLIVLGASEYSKTNGKKMVVAAKSEDIAEEIEKGKDVDDFEHRSGGILAKYISDLTSLQKAIASVNDKQLKTLAEIKEIKASIVAMHEDVRHIKQTTEDTNRVVKDTNLVVKDTNTVVKDTNAVIKDTNIVAKDTHVIVKDTNMVTRATKADTEKLLLRTEKTPHETLSSRGFQNDSTSFLRALKVLRGDNLKEILSLFHAVGYDPLEKHTNWQTVASIGFIQGLTDTLGTELMYAPSTLTTFSLLSASDIEINNIILVSEIFGIPINTATDSTETTYAKNLNPSGIQMGVQGHPNPEAASGWPYNSLISYYQGYTNNVSNQIGNWTLLHTAAYFGKYNNIAPLIEAGLDPNQQTSAGHTALSLPFEYFYKKDREHIARTVDALINKGADVDAHNQVALITAAMSGLNSLKYTEAKFERGIGIKPISPNTKYEISKLGVYEAMIRIKRSSSGISRKVRNYVVNTTERVVEGGHYEQPQKKMALSFVKTASR</sequence>
<protein>
    <submittedName>
        <fullName evidence="2">Uncharacterized protein</fullName>
    </submittedName>
</protein>
<dbReference type="InterPro" id="IPR036770">
    <property type="entry name" value="Ankyrin_rpt-contain_sf"/>
</dbReference>
<evidence type="ECO:0000313" key="3">
    <source>
        <dbReference type="Proteomes" id="UP000471381"/>
    </source>
</evidence>
<comment type="caution">
    <text evidence="2">The sequence shown here is derived from an EMBL/GenBank/DDBJ whole genome shotgun (WGS) entry which is preliminary data.</text>
</comment>
<dbReference type="Proteomes" id="UP000471381">
    <property type="component" value="Unassembled WGS sequence"/>
</dbReference>
<reference evidence="2 3" key="1">
    <citation type="submission" date="2020-01" db="EMBL/GenBank/DDBJ databases">
        <title>Genomes of bacteria type strains.</title>
        <authorList>
            <person name="Chen J."/>
            <person name="Zhu S."/>
            <person name="Yang J."/>
        </authorList>
    </citation>
    <scope>NUCLEOTIDE SEQUENCE [LARGE SCALE GENOMIC DNA]</scope>
    <source>
        <strain evidence="2 3">LMG 24078</strain>
    </source>
</reference>
<feature type="transmembrane region" description="Helical" evidence="1">
    <location>
        <begin position="31"/>
        <end position="51"/>
    </location>
</feature>
<dbReference type="EMBL" id="JAAAWO010000010">
    <property type="protein sequence ID" value="NDW16543.1"/>
    <property type="molecule type" value="Genomic_DNA"/>
</dbReference>